<reference evidence="5" key="1">
    <citation type="submission" date="2020-05" db="EMBL/GenBank/DDBJ databases">
        <title>The draft genome sequence of Maribacter sp. ANRC-HE7.</title>
        <authorList>
            <person name="Mu L."/>
        </authorList>
    </citation>
    <scope>NUCLEOTIDE SEQUENCE</scope>
    <source>
        <strain evidence="5">ANRC-HE7</strain>
    </source>
</reference>
<dbReference type="InterPro" id="IPR015943">
    <property type="entry name" value="WD40/YVTN_repeat-like_dom_sf"/>
</dbReference>
<dbReference type="Gene3D" id="2.60.40.2030">
    <property type="match status" value="1"/>
</dbReference>
<evidence type="ECO:0000313" key="5">
    <source>
        <dbReference type="EMBL" id="MBD0776620.1"/>
    </source>
</evidence>
<name>A0ABR7UX74_9FLAO</name>
<evidence type="ECO:0000256" key="3">
    <source>
        <dbReference type="ARBA" id="ARBA00022837"/>
    </source>
</evidence>
<organism evidence="5 6">
    <name type="scientific">Maribacter aquimaris</name>
    <dbReference type="NCBI Taxonomy" id="2737171"/>
    <lineage>
        <taxon>Bacteria</taxon>
        <taxon>Pseudomonadati</taxon>
        <taxon>Bacteroidota</taxon>
        <taxon>Flavobacteriia</taxon>
        <taxon>Flavobacteriales</taxon>
        <taxon>Flavobacteriaceae</taxon>
        <taxon>Maribacter</taxon>
    </lineage>
</organism>
<evidence type="ECO:0000313" key="6">
    <source>
        <dbReference type="Proteomes" id="UP001166021"/>
    </source>
</evidence>
<protein>
    <recommendedName>
        <fullName evidence="4">Calx-beta domain-containing protein</fullName>
    </recommendedName>
</protein>
<dbReference type="EMBL" id="JABTCF010000001">
    <property type="protein sequence ID" value="MBD0776620.1"/>
    <property type="molecule type" value="Genomic_DNA"/>
</dbReference>
<accession>A0ABR7UX74</accession>
<dbReference type="PANTHER" id="PTHR47197:SF3">
    <property type="entry name" value="DIHYDRO-HEME D1 DEHYDROGENASE"/>
    <property type="match status" value="1"/>
</dbReference>
<dbReference type="RefSeq" id="WP_188242151.1">
    <property type="nucleotide sequence ID" value="NZ_JABTCF010000001.1"/>
</dbReference>
<keyword evidence="2" id="KW-0677">Repeat</keyword>
<sequence length="471" mass="50617">MKFKHFFITAALASFVFVGCDNDDDDDQPIIGAIEVSTTTDTYDEGAGVVDIDFGTALANGTDVTITYEVSGSATSGVDYEALSGSVVLPAGDLSVSQSLTLIDDDEVEPSEEIIVTIKTITGGEDLVIGLKDSVTLTITDNDSYPYENGIIVTHEGNFFQGNASVSFISNDYTTVQNEVFKTVNDVDAWADVIQSMAFNEEFGYIVVNNSQKVEVVNRYTFESVATIDMELSNPRYMVFANGKGYVTNWGDGSNPDDDYVAVIDLEENTVTAKIPVAEGPEQLIVKENTIYVAMQGGYNQNNIVTVIDATTNMVTTTVTVGDRPNSLQVDAEGNLWVLSGGNPAWTGNETLAQLDKINTADNTVAGTFDFAAAEHPGALVVDGSSLYYFMSGSVYGMETSATALPETAKITDLNFYDMTVNDGKLYGVDAKDYTSNGSLEVYDLNDNSLLVSKEVSIIPAGIYFNGTAER</sequence>
<dbReference type="PANTHER" id="PTHR47197">
    <property type="entry name" value="PROTEIN NIRF"/>
    <property type="match status" value="1"/>
</dbReference>
<dbReference type="Gene3D" id="2.130.10.10">
    <property type="entry name" value="YVTN repeat-like/Quinoprotein amine dehydrogenase"/>
    <property type="match status" value="1"/>
</dbReference>
<dbReference type="InterPro" id="IPR003644">
    <property type="entry name" value="Calx_beta"/>
</dbReference>
<keyword evidence="1" id="KW-0732">Signal</keyword>
<dbReference type="Proteomes" id="UP001166021">
    <property type="component" value="Unassembled WGS sequence"/>
</dbReference>
<evidence type="ECO:0000259" key="4">
    <source>
        <dbReference type="Pfam" id="PF03160"/>
    </source>
</evidence>
<gene>
    <name evidence="5" type="ORF">HPE56_02345</name>
</gene>
<evidence type="ECO:0000256" key="2">
    <source>
        <dbReference type="ARBA" id="ARBA00022737"/>
    </source>
</evidence>
<keyword evidence="3" id="KW-0106">Calcium</keyword>
<dbReference type="SUPFAM" id="SSF141072">
    <property type="entry name" value="CalX-like"/>
    <property type="match status" value="1"/>
</dbReference>
<proteinExistence type="predicted"/>
<feature type="domain" description="Calx-beta" evidence="4">
    <location>
        <begin position="32"/>
        <end position="143"/>
    </location>
</feature>
<dbReference type="PROSITE" id="PS51257">
    <property type="entry name" value="PROKAR_LIPOPROTEIN"/>
    <property type="match status" value="1"/>
</dbReference>
<dbReference type="SUPFAM" id="SSF63825">
    <property type="entry name" value="YWTD domain"/>
    <property type="match status" value="1"/>
</dbReference>
<dbReference type="InterPro" id="IPR038081">
    <property type="entry name" value="CalX-like_sf"/>
</dbReference>
<evidence type="ECO:0000256" key="1">
    <source>
        <dbReference type="ARBA" id="ARBA00022729"/>
    </source>
</evidence>
<dbReference type="InterPro" id="IPR051200">
    <property type="entry name" value="Host-pathogen_enzymatic-act"/>
</dbReference>
<comment type="caution">
    <text evidence="5">The sequence shown here is derived from an EMBL/GenBank/DDBJ whole genome shotgun (WGS) entry which is preliminary data.</text>
</comment>
<keyword evidence="6" id="KW-1185">Reference proteome</keyword>
<dbReference type="Pfam" id="PF03160">
    <property type="entry name" value="Calx-beta"/>
    <property type="match status" value="1"/>
</dbReference>